<sequence length="253" mass="27043">MKTLAIRSRHERGMTLIELMVALTLGLMVVLVVGQVFYSNKTVFRSQAAQAEVQEKGRFALRWVSEQVRQAGYVDTSKLANGLAVNFPASGTTFTSAGTVLLEASGTLNYRFYGNNDNQIIDCQGSPVASASTAYNFAIARTASDVITCTTGGSTSTVLSGVKQLVLSYGVDSSTTPDNIPESYVTAASVTDWTKVHVVRVCLLVESDTQYTAPSGYSVTDCNGNAYPAAGVSNNGKLARTFRTSIFLRNNLS</sequence>
<dbReference type="NCBIfam" id="TIGR02532">
    <property type="entry name" value="IV_pilin_GFxxxE"/>
    <property type="match status" value="1"/>
</dbReference>
<name>A0A1W0D313_9NEIS</name>
<evidence type="ECO:0000313" key="3">
    <source>
        <dbReference type="Proteomes" id="UP000192721"/>
    </source>
</evidence>
<feature type="transmembrane region" description="Helical" evidence="1">
    <location>
        <begin position="16"/>
        <end position="38"/>
    </location>
</feature>
<dbReference type="RefSeq" id="WP_081555250.1">
    <property type="nucleotide sequence ID" value="NZ_MUKV01000008.1"/>
</dbReference>
<keyword evidence="1" id="KW-0472">Membrane</keyword>
<evidence type="ECO:0000256" key="1">
    <source>
        <dbReference type="SAM" id="Phobius"/>
    </source>
</evidence>
<dbReference type="Pfam" id="PF07963">
    <property type="entry name" value="N_methyl"/>
    <property type="match status" value="1"/>
</dbReference>
<protein>
    <recommendedName>
        <fullName evidence="4">Pilus assembly protein PilW</fullName>
    </recommendedName>
</protein>
<dbReference type="EMBL" id="MUKV01000008">
    <property type="protein sequence ID" value="OQS41415.1"/>
    <property type="molecule type" value="Genomic_DNA"/>
</dbReference>
<comment type="caution">
    <text evidence="2">The sequence shown here is derived from an EMBL/GenBank/DDBJ whole genome shotgun (WGS) entry which is preliminary data.</text>
</comment>
<gene>
    <name evidence="2" type="ORF">B0T45_09040</name>
</gene>
<dbReference type="GO" id="GO:0043683">
    <property type="term" value="P:type IV pilus assembly"/>
    <property type="evidence" value="ECO:0007669"/>
    <property type="project" value="InterPro"/>
</dbReference>
<dbReference type="AlphaFoldDB" id="A0A1W0D313"/>
<dbReference type="InterPro" id="IPR032092">
    <property type="entry name" value="PilW"/>
</dbReference>
<organism evidence="2 3">
    <name type="scientific">Chromobacterium haemolyticum</name>
    <dbReference type="NCBI Taxonomy" id="394935"/>
    <lineage>
        <taxon>Bacteria</taxon>
        <taxon>Pseudomonadati</taxon>
        <taxon>Pseudomonadota</taxon>
        <taxon>Betaproteobacteria</taxon>
        <taxon>Neisseriales</taxon>
        <taxon>Chromobacteriaceae</taxon>
        <taxon>Chromobacterium</taxon>
    </lineage>
</organism>
<dbReference type="InterPro" id="IPR012902">
    <property type="entry name" value="N_methyl_site"/>
</dbReference>
<dbReference type="Pfam" id="PF16074">
    <property type="entry name" value="PilW"/>
    <property type="match status" value="1"/>
</dbReference>
<evidence type="ECO:0008006" key="4">
    <source>
        <dbReference type="Google" id="ProtNLM"/>
    </source>
</evidence>
<dbReference type="Proteomes" id="UP000192721">
    <property type="component" value="Unassembled WGS sequence"/>
</dbReference>
<keyword evidence="1" id="KW-0812">Transmembrane</keyword>
<proteinExistence type="predicted"/>
<dbReference type="PROSITE" id="PS00409">
    <property type="entry name" value="PROKAR_NTER_METHYL"/>
    <property type="match status" value="1"/>
</dbReference>
<evidence type="ECO:0000313" key="2">
    <source>
        <dbReference type="EMBL" id="OQS41415.1"/>
    </source>
</evidence>
<keyword evidence="1" id="KW-1133">Transmembrane helix</keyword>
<accession>A0A1W0D313</accession>
<reference evidence="2 3" key="1">
    <citation type="submission" date="2017-02" db="EMBL/GenBank/DDBJ databases">
        <title>Chromobacterium haemolyticum H5244.</title>
        <authorList>
            <person name="Gulvik C.A."/>
        </authorList>
    </citation>
    <scope>NUCLEOTIDE SEQUENCE [LARGE SCALE GENOMIC DNA]</scope>
    <source>
        <strain evidence="2 3">H5244</strain>
    </source>
</reference>